<keyword evidence="3 4" id="KW-0539">Nucleus</keyword>
<dbReference type="InterPro" id="IPR051000">
    <property type="entry name" value="Homeobox_DNA-bind_prot"/>
</dbReference>
<keyword evidence="9" id="KW-1185">Reference proteome</keyword>
<dbReference type="PANTHER" id="PTHR24324:SF9">
    <property type="entry name" value="HOMEOBOX DOMAIN-CONTAINING PROTEIN"/>
    <property type="match status" value="1"/>
</dbReference>
<dbReference type="CDD" id="cd00086">
    <property type="entry name" value="homeodomain"/>
    <property type="match status" value="1"/>
</dbReference>
<dbReference type="GO" id="GO:0000981">
    <property type="term" value="F:DNA-binding transcription factor activity, RNA polymerase II-specific"/>
    <property type="evidence" value="ECO:0007669"/>
    <property type="project" value="InterPro"/>
</dbReference>
<sequence>MATSLNTFNSGFGSSAPEQQHMQTNAGVMAGSEQQQMNSMMPVMSGFTVAYPTPYVPSMQMSHVDALQQQQMMQAYIAQQQHMMHAFGQHDPHSLGGSKQKSPRWIITRPALFVLEQVFTIDKFPSHVMRQRLAQELGVTPRQVQVWFQNRRQRERSVQRNPNEVVTGMPSKVSAVASAAVAASGAAPPPIACASIPTIAMAEAAGEPAAEDTGVAQPATVLRQKGSAAGQPVYGQSACAHPVCGQPNGTVPAGYGSACTPALGNGVKPAIGAPATTEVGPVVAARGEARPAYGLGGARGDDDEVDAPPSEEEGTVSCE</sequence>
<evidence type="ECO:0000256" key="5">
    <source>
        <dbReference type="RuleBase" id="RU000682"/>
    </source>
</evidence>
<dbReference type="AlphaFoldDB" id="A0AB34IL97"/>
<evidence type="ECO:0000313" key="9">
    <source>
        <dbReference type="Proteomes" id="UP001515480"/>
    </source>
</evidence>
<dbReference type="EMBL" id="JBGBPQ010000022">
    <property type="protein sequence ID" value="KAL1503161.1"/>
    <property type="molecule type" value="Genomic_DNA"/>
</dbReference>
<evidence type="ECO:0000256" key="4">
    <source>
        <dbReference type="PROSITE-ProRule" id="PRU00108"/>
    </source>
</evidence>
<feature type="DNA-binding region" description="Homeobox" evidence="4">
    <location>
        <begin position="100"/>
        <end position="159"/>
    </location>
</feature>
<evidence type="ECO:0000259" key="7">
    <source>
        <dbReference type="PROSITE" id="PS50071"/>
    </source>
</evidence>
<keyword evidence="2 4" id="KW-0371">Homeobox</keyword>
<comment type="subcellular location">
    <subcellularLocation>
        <location evidence="4 5">Nucleus</location>
    </subcellularLocation>
</comment>
<name>A0AB34IL97_PRYPA</name>
<comment type="caution">
    <text evidence="8">The sequence shown here is derived from an EMBL/GenBank/DDBJ whole genome shotgun (WGS) entry which is preliminary data.</text>
</comment>
<evidence type="ECO:0000256" key="1">
    <source>
        <dbReference type="ARBA" id="ARBA00023125"/>
    </source>
</evidence>
<dbReference type="Proteomes" id="UP001515480">
    <property type="component" value="Unassembled WGS sequence"/>
</dbReference>
<dbReference type="GO" id="GO:0030154">
    <property type="term" value="P:cell differentiation"/>
    <property type="evidence" value="ECO:0007669"/>
    <property type="project" value="TreeGrafter"/>
</dbReference>
<accession>A0AB34IL97</accession>
<proteinExistence type="predicted"/>
<protein>
    <recommendedName>
        <fullName evidence="7">Homeobox domain-containing protein</fullName>
    </recommendedName>
</protein>
<dbReference type="InterPro" id="IPR017970">
    <property type="entry name" value="Homeobox_CS"/>
</dbReference>
<evidence type="ECO:0000256" key="6">
    <source>
        <dbReference type="SAM" id="MobiDB-lite"/>
    </source>
</evidence>
<feature type="region of interest" description="Disordered" evidence="6">
    <location>
        <begin position="292"/>
        <end position="319"/>
    </location>
</feature>
<dbReference type="InterPro" id="IPR000047">
    <property type="entry name" value="HTH_motif"/>
</dbReference>
<feature type="domain" description="Homeobox" evidence="7">
    <location>
        <begin position="98"/>
        <end position="158"/>
    </location>
</feature>
<evidence type="ECO:0000313" key="8">
    <source>
        <dbReference type="EMBL" id="KAL1503161.1"/>
    </source>
</evidence>
<dbReference type="Gene3D" id="1.10.10.60">
    <property type="entry name" value="Homeodomain-like"/>
    <property type="match status" value="1"/>
</dbReference>
<feature type="compositionally biased region" description="Acidic residues" evidence="6">
    <location>
        <begin position="301"/>
        <end position="319"/>
    </location>
</feature>
<reference evidence="8 9" key="1">
    <citation type="journal article" date="2024" name="Science">
        <title>Giant polyketide synthase enzymes in the biosynthesis of giant marine polyether toxins.</title>
        <authorList>
            <person name="Fallon T.R."/>
            <person name="Shende V.V."/>
            <person name="Wierzbicki I.H."/>
            <person name="Pendleton A.L."/>
            <person name="Watervoot N.F."/>
            <person name="Auber R.P."/>
            <person name="Gonzalez D.J."/>
            <person name="Wisecaver J.H."/>
            <person name="Moore B.S."/>
        </authorList>
    </citation>
    <scope>NUCLEOTIDE SEQUENCE [LARGE SCALE GENOMIC DNA]</scope>
    <source>
        <strain evidence="8 9">12B1</strain>
    </source>
</reference>
<dbReference type="PANTHER" id="PTHR24324">
    <property type="entry name" value="HOMEOBOX PROTEIN HHEX"/>
    <property type="match status" value="1"/>
</dbReference>
<evidence type="ECO:0000256" key="3">
    <source>
        <dbReference type="ARBA" id="ARBA00023242"/>
    </source>
</evidence>
<gene>
    <name evidence="8" type="ORF">AB1Y20_011220</name>
</gene>
<dbReference type="PROSITE" id="PS00027">
    <property type="entry name" value="HOMEOBOX_1"/>
    <property type="match status" value="1"/>
</dbReference>
<dbReference type="SMART" id="SM00389">
    <property type="entry name" value="HOX"/>
    <property type="match status" value="1"/>
</dbReference>
<dbReference type="InterPro" id="IPR009057">
    <property type="entry name" value="Homeodomain-like_sf"/>
</dbReference>
<evidence type="ECO:0000256" key="2">
    <source>
        <dbReference type="ARBA" id="ARBA00023155"/>
    </source>
</evidence>
<dbReference type="GO" id="GO:0000978">
    <property type="term" value="F:RNA polymerase II cis-regulatory region sequence-specific DNA binding"/>
    <property type="evidence" value="ECO:0007669"/>
    <property type="project" value="TreeGrafter"/>
</dbReference>
<organism evidence="8 9">
    <name type="scientific">Prymnesium parvum</name>
    <name type="common">Toxic golden alga</name>
    <dbReference type="NCBI Taxonomy" id="97485"/>
    <lineage>
        <taxon>Eukaryota</taxon>
        <taxon>Haptista</taxon>
        <taxon>Haptophyta</taxon>
        <taxon>Prymnesiophyceae</taxon>
        <taxon>Prymnesiales</taxon>
        <taxon>Prymnesiaceae</taxon>
        <taxon>Prymnesium</taxon>
    </lineage>
</organism>
<dbReference type="InterPro" id="IPR001356">
    <property type="entry name" value="HD"/>
</dbReference>
<dbReference type="GO" id="GO:0005634">
    <property type="term" value="C:nucleus"/>
    <property type="evidence" value="ECO:0007669"/>
    <property type="project" value="UniProtKB-SubCell"/>
</dbReference>
<dbReference type="PROSITE" id="PS50071">
    <property type="entry name" value="HOMEOBOX_2"/>
    <property type="match status" value="1"/>
</dbReference>
<dbReference type="PRINTS" id="PR00031">
    <property type="entry name" value="HTHREPRESSR"/>
</dbReference>
<keyword evidence="1 4" id="KW-0238">DNA-binding</keyword>
<dbReference type="SUPFAM" id="SSF46689">
    <property type="entry name" value="Homeodomain-like"/>
    <property type="match status" value="1"/>
</dbReference>
<dbReference type="Pfam" id="PF00046">
    <property type="entry name" value="Homeodomain"/>
    <property type="match status" value="1"/>
</dbReference>